<feature type="region of interest" description="Disordered" evidence="1">
    <location>
        <begin position="122"/>
        <end position="174"/>
    </location>
</feature>
<feature type="compositionally biased region" description="Basic and acidic residues" evidence="1">
    <location>
        <begin position="196"/>
        <end position="212"/>
    </location>
</feature>
<feature type="compositionally biased region" description="Basic and acidic residues" evidence="1">
    <location>
        <begin position="122"/>
        <end position="136"/>
    </location>
</feature>
<reference evidence="3" key="1">
    <citation type="journal article" date="2017" name="Cell">
        <title>Insights into land plant evolution garnered from the Marchantia polymorpha genome.</title>
        <authorList>
            <person name="Bowman J.L."/>
            <person name="Kohchi T."/>
            <person name="Yamato K.T."/>
            <person name="Jenkins J."/>
            <person name="Shu S."/>
            <person name="Ishizaki K."/>
            <person name="Yamaoka S."/>
            <person name="Nishihama R."/>
            <person name="Nakamura Y."/>
            <person name="Berger F."/>
            <person name="Adam C."/>
            <person name="Aki S.S."/>
            <person name="Althoff F."/>
            <person name="Araki T."/>
            <person name="Arteaga-Vazquez M.A."/>
            <person name="Balasubrmanian S."/>
            <person name="Barry K."/>
            <person name="Bauer D."/>
            <person name="Boehm C.R."/>
            <person name="Briginshaw L."/>
            <person name="Caballero-Perez J."/>
            <person name="Catarino B."/>
            <person name="Chen F."/>
            <person name="Chiyoda S."/>
            <person name="Chovatia M."/>
            <person name="Davies K.M."/>
            <person name="Delmans M."/>
            <person name="Demura T."/>
            <person name="Dierschke T."/>
            <person name="Dolan L."/>
            <person name="Dorantes-Acosta A.E."/>
            <person name="Eklund D.M."/>
            <person name="Florent S.N."/>
            <person name="Flores-Sandoval E."/>
            <person name="Fujiyama A."/>
            <person name="Fukuzawa H."/>
            <person name="Galik B."/>
            <person name="Grimanelli D."/>
            <person name="Grimwood J."/>
            <person name="Grossniklaus U."/>
            <person name="Hamada T."/>
            <person name="Haseloff J."/>
            <person name="Hetherington A.J."/>
            <person name="Higo A."/>
            <person name="Hirakawa Y."/>
            <person name="Hundley H.N."/>
            <person name="Ikeda Y."/>
            <person name="Inoue K."/>
            <person name="Inoue S.I."/>
            <person name="Ishida S."/>
            <person name="Jia Q."/>
            <person name="Kakita M."/>
            <person name="Kanazawa T."/>
            <person name="Kawai Y."/>
            <person name="Kawashima T."/>
            <person name="Kennedy M."/>
            <person name="Kinose K."/>
            <person name="Kinoshita T."/>
            <person name="Kohara Y."/>
            <person name="Koide E."/>
            <person name="Komatsu K."/>
            <person name="Kopischke S."/>
            <person name="Kubo M."/>
            <person name="Kyozuka J."/>
            <person name="Lagercrantz U."/>
            <person name="Lin S.S."/>
            <person name="Lindquist E."/>
            <person name="Lipzen A.M."/>
            <person name="Lu C.W."/>
            <person name="De Luna E."/>
            <person name="Martienssen R.A."/>
            <person name="Minamino N."/>
            <person name="Mizutani M."/>
            <person name="Mizutani M."/>
            <person name="Mochizuki N."/>
            <person name="Monte I."/>
            <person name="Mosher R."/>
            <person name="Nagasaki H."/>
            <person name="Nakagami H."/>
            <person name="Naramoto S."/>
            <person name="Nishitani K."/>
            <person name="Ohtani M."/>
            <person name="Okamoto T."/>
            <person name="Okumura M."/>
            <person name="Phillips J."/>
            <person name="Pollak B."/>
            <person name="Reinders A."/>
            <person name="Rovekamp M."/>
            <person name="Sano R."/>
            <person name="Sawa S."/>
            <person name="Schmid M.W."/>
            <person name="Shirakawa M."/>
            <person name="Solano R."/>
            <person name="Spunde A."/>
            <person name="Suetsugu N."/>
            <person name="Sugano S."/>
            <person name="Sugiyama A."/>
            <person name="Sun R."/>
            <person name="Suzuki Y."/>
            <person name="Takenaka M."/>
            <person name="Takezawa D."/>
            <person name="Tomogane H."/>
            <person name="Tsuzuki M."/>
            <person name="Ueda T."/>
            <person name="Umeda M."/>
            <person name="Ward J.M."/>
            <person name="Watanabe Y."/>
            <person name="Yazaki K."/>
            <person name="Yokoyama R."/>
            <person name="Yoshitake Y."/>
            <person name="Yotsui I."/>
            <person name="Zachgo S."/>
            <person name="Schmutz J."/>
        </authorList>
    </citation>
    <scope>NUCLEOTIDE SEQUENCE [LARGE SCALE GENOMIC DNA]</scope>
    <source>
        <strain evidence="3">Tak-1</strain>
    </source>
</reference>
<feature type="region of interest" description="Disordered" evidence="1">
    <location>
        <begin position="1"/>
        <end position="70"/>
    </location>
</feature>
<accession>A0A2R6WWZ7</accession>
<proteinExistence type="predicted"/>
<evidence type="ECO:0000313" key="3">
    <source>
        <dbReference type="Proteomes" id="UP000244005"/>
    </source>
</evidence>
<feature type="compositionally biased region" description="Basic and acidic residues" evidence="1">
    <location>
        <begin position="147"/>
        <end position="174"/>
    </location>
</feature>
<dbReference type="EMBL" id="KZ772723">
    <property type="protein sequence ID" value="PTQ38370.1"/>
    <property type="molecule type" value="Genomic_DNA"/>
</dbReference>
<gene>
    <name evidence="2" type="ORF">MARPO_0051s0006</name>
</gene>
<sequence length="246" mass="27104">MPETRRPMEKSEGRDEAGWWREKGDGGRSGTRSWTEGQERSAERYRSSASARGGGGAGARCDWRRAGSGGAANFPLAAGVKCFPLKIGWNVPRAAASDYKELHPPALSPLLDLSFELEASLRERERARVRESEKRGGQSAGRGRHAGGTEERNEERKGEEGRQPGKGECEWRERASERASACLIGLFGRGRAGGGGEERKGEEAAGRQRRGVEEEEEEQEPRRSAGRRKRTEPEVARTDHFTDALT</sequence>
<keyword evidence="3" id="KW-1185">Reference proteome</keyword>
<protein>
    <submittedName>
        <fullName evidence="2">Uncharacterized protein</fullName>
    </submittedName>
</protein>
<organism evidence="2 3">
    <name type="scientific">Marchantia polymorpha</name>
    <name type="common">Common liverwort</name>
    <name type="synonym">Marchantia aquatica</name>
    <dbReference type="NCBI Taxonomy" id="3197"/>
    <lineage>
        <taxon>Eukaryota</taxon>
        <taxon>Viridiplantae</taxon>
        <taxon>Streptophyta</taxon>
        <taxon>Embryophyta</taxon>
        <taxon>Marchantiophyta</taxon>
        <taxon>Marchantiopsida</taxon>
        <taxon>Marchantiidae</taxon>
        <taxon>Marchantiales</taxon>
        <taxon>Marchantiaceae</taxon>
        <taxon>Marchantia</taxon>
    </lineage>
</organism>
<name>A0A2R6WWZ7_MARPO</name>
<evidence type="ECO:0000256" key="1">
    <source>
        <dbReference type="SAM" id="MobiDB-lite"/>
    </source>
</evidence>
<feature type="compositionally biased region" description="Basic and acidic residues" evidence="1">
    <location>
        <begin position="231"/>
        <end position="246"/>
    </location>
</feature>
<dbReference type="AlphaFoldDB" id="A0A2R6WWZ7"/>
<evidence type="ECO:0000313" key="2">
    <source>
        <dbReference type="EMBL" id="PTQ38370.1"/>
    </source>
</evidence>
<feature type="compositionally biased region" description="Basic and acidic residues" evidence="1">
    <location>
        <begin position="1"/>
        <end position="26"/>
    </location>
</feature>
<dbReference type="Proteomes" id="UP000244005">
    <property type="component" value="Unassembled WGS sequence"/>
</dbReference>
<dbReference type="Gramene" id="Mp7g16680.1">
    <property type="protein sequence ID" value="Mp7g16680.1.cds"/>
    <property type="gene ID" value="Mp7g16680"/>
</dbReference>
<feature type="compositionally biased region" description="Basic and acidic residues" evidence="1">
    <location>
        <begin position="37"/>
        <end position="46"/>
    </location>
</feature>
<feature type="region of interest" description="Disordered" evidence="1">
    <location>
        <begin position="187"/>
        <end position="246"/>
    </location>
</feature>